<evidence type="ECO:0000256" key="1">
    <source>
        <dbReference type="ARBA" id="ARBA00004429"/>
    </source>
</evidence>
<feature type="domain" description="Major facilitator superfamily (MFS) profile" evidence="8">
    <location>
        <begin position="168"/>
        <end position="435"/>
    </location>
</feature>
<evidence type="ECO:0000259" key="8">
    <source>
        <dbReference type="PROSITE" id="PS50850"/>
    </source>
</evidence>
<keyword evidence="2" id="KW-0813">Transport</keyword>
<keyword evidence="5 7" id="KW-1133">Transmembrane helix</keyword>
<sequence length="435" mass="45981">MARLRRDHFIDLSPFRASPAFTRMWIGSTLAGLGGQLTLVAIMLHMYDLTRSTFAVSMIAVAGLLPMVFAGLYGGMLADAFDRRRVALIAATITFASTVLLAALAWGQLETVWWLYALSIVNSAANTVVLATRQAIVPRLIPRELLPAASALNGITFGIMVMVGPALAGVLVAVAGYAWTYSVDVVLMTSLFLGLWTLPSIKPEGVIVRPGLESLRDGWRFLKRASNIRLQFILDIIAMTFGQPLALLPAVGAVLLGGGPITTGILTASVAVGAFFSSLFSGPTGRVRRHGLAIERAILLYGAAIAAFGLVLAAAALGWFAPATVDEVTPNIPLIVVAALMLAVSGAADNISSIFRNTMMQAAVPDAIRGRLQGVFIVVVAGGPRLGALYVGTLATLTALWFPPLLGGFLIIGLVGVLVRLSPRFRAYDSEFPEP</sequence>
<feature type="transmembrane region" description="Helical" evidence="7">
    <location>
        <begin position="86"/>
        <end position="107"/>
    </location>
</feature>
<reference evidence="9 10" key="1">
    <citation type="submission" date="2016-10" db="EMBL/GenBank/DDBJ databases">
        <authorList>
            <person name="de Groot N.N."/>
        </authorList>
    </citation>
    <scope>NUCLEOTIDE SEQUENCE [LARGE SCALE GENOMIC DNA]</scope>
    <source>
        <strain evidence="9 10">DSM 23142</strain>
    </source>
</reference>
<feature type="transmembrane region" description="Helical" evidence="7">
    <location>
        <begin position="300"/>
        <end position="320"/>
    </location>
</feature>
<keyword evidence="6 7" id="KW-0472">Membrane</keyword>
<evidence type="ECO:0000256" key="7">
    <source>
        <dbReference type="SAM" id="Phobius"/>
    </source>
</evidence>
<evidence type="ECO:0000256" key="2">
    <source>
        <dbReference type="ARBA" id="ARBA00022448"/>
    </source>
</evidence>
<dbReference type="PANTHER" id="PTHR23513">
    <property type="entry name" value="INTEGRAL MEMBRANE EFFLUX PROTEIN-RELATED"/>
    <property type="match status" value="1"/>
</dbReference>
<keyword evidence="3" id="KW-1003">Cell membrane</keyword>
<evidence type="ECO:0000256" key="5">
    <source>
        <dbReference type="ARBA" id="ARBA00022989"/>
    </source>
</evidence>
<keyword evidence="4 7" id="KW-0812">Transmembrane</keyword>
<dbReference type="Gene3D" id="1.20.1250.20">
    <property type="entry name" value="MFS general substrate transporter like domains"/>
    <property type="match status" value="1"/>
</dbReference>
<dbReference type="PANTHER" id="PTHR23513:SF9">
    <property type="entry name" value="ENTEROBACTIN EXPORTER ENTS"/>
    <property type="match status" value="1"/>
</dbReference>
<dbReference type="STRING" id="370764.SAMN04489810_2951"/>
<evidence type="ECO:0000256" key="3">
    <source>
        <dbReference type="ARBA" id="ARBA00022475"/>
    </source>
</evidence>
<evidence type="ECO:0000256" key="4">
    <source>
        <dbReference type="ARBA" id="ARBA00022692"/>
    </source>
</evidence>
<dbReference type="GO" id="GO:0022857">
    <property type="term" value="F:transmembrane transporter activity"/>
    <property type="evidence" value="ECO:0007669"/>
    <property type="project" value="InterPro"/>
</dbReference>
<feature type="transmembrane region" description="Helical" evidence="7">
    <location>
        <begin position="332"/>
        <end position="351"/>
    </location>
</feature>
<dbReference type="RefSeq" id="WP_091491688.1">
    <property type="nucleotide sequence ID" value="NZ_LT629692.1"/>
</dbReference>
<evidence type="ECO:0000256" key="6">
    <source>
        <dbReference type="ARBA" id="ARBA00023136"/>
    </source>
</evidence>
<feature type="transmembrane region" description="Helical" evidence="7">
    <location>
        <begin position="261"/>
        <end position="280"/>
    </location>
</feature>
<feature type="transmembrane region" description="Helical" evidence="7">
    <location>
        <begin position="399"/>
        <end position="419"/>
    </location>
</feature>
<dbReference type="Proteomes" id="UP000199009">
    <property type="component" value="Chromosome I"/>
</dbReference>
<dbReference type="EMBL" id="LT629692">
    <property type="protein sequence ID" value="SDH39069.1"/>
    <property type="molecule type" value="Genomic_DNA"/>
</dbReference>
<feature type="transmembrane region" description="Helical" evidence="7">
    <location>
        <begin position="53"/>
        <end position="74"/>
    </location>
</feature>
<dbReference type="GO" id="GO:0005886">
    <property type="term" value="C:plasma membrane"/>
    <property type="evidence" value="ECO:0007669"/>
    <property type="project" value="UniProtKB-SubCell"/>
</dbReference>
<name>A0A1G8C155_9MICO</name>
<gene>
    <name evidence="9" type="ORF">SAMN04489810_2951</name>
</gene>
<organism evidence="9 10">
    <name type="scientific">Microbacterium pygmaeum</name>
    <dbReference type="NCBI Taxonomy" id="370764"/>
    <lineage>
        <taxon>Bacteria</taxon>
        <taxon>Bacillati</taxon>
        <taxon>Actinomycetota</taxon>
        <taxon>Actinomycetes</taxon>
        <taxon>Micrococcales</taxon>
        <taxon>Microbacteriaceae</taxon>
        <taxon>Microbacterium</taxon>
    </lineage>
</organism>
<dbReference type="PROSITE" id="PS50850">
    <property type="entry name" value="MFS"/>
    <property type="match status" value="1"/>
</dbReference>
<proteinExistence type="predicted"/>
<dbReference type="InterPro" id="IPR020846">
    <property type="entry name" value="MFS_dom"/>
</dbReference>
<dbReference type="InterPro" id="IPR010290">
    <property type="entry name" value="TM_effector"/>
</dbReference>
<dbReference type="InterPro" id="IPR036259">
    <property type="entry name" value="MFS_trans_sf"/>
</dbReference>
<accession>A0A1G8C155</accession>
<comment type="subcellular location">
    <subcellularLocation>
        <location evidence="1">Cell inner membrane</location>
        <topology evidence="1">Multi-pass membrane protein</topology>
    </subcellularLocation>
</comment>
<feature type="transmembrane region" description="Helical" evidence="7">
    <location>
        <begin position="232"/>
        <end position="255"/>
    </location>
</feature>
<feature type="transmembrane region" description="Helical" evidence="7">
    <location>
        <begin position="21"/>
        <end position="47"/>
    </location>
</feature>
<dbReference type="SUPFAM" id="SSF103473">
    <property type="entry name" value="MFS general substrate transporter"/>
    <property type="match status" value="1"/>
</dbReference>
<dbReference type="AlphaFoldDB" id="A0A1G8C155"/>
<feature type="transmembrane region" description="Helical" evidence="7">
    <location>
        <begin position="152"/>
        <end position="179"/>
    </location>
</feature>
<dbReference type="Pfam" id="PF05977">
    <property type="entry name" value="MFS_3"/>
    <property type="match status" value="1"/>
</dbReference>
<dbReference type="OrthoDB" id="5494559at2"/>
<keyword evidence="10" id="KW-1185">Reference proteome</keyword>
<feature type="transmembrane region" description="Helical" evidence="7">
    <location>
        <begin position="185"/>
        <end position="201"/>
    </location>
</feature>
<evidence type="ECO:0000313" key="10">
    <source>
        <dbReference type="Proteomes" id="UP000199009"/>
    </source>
</evidence>
<feature type="transmembrane region" description="Helical" evidence="7">
    <location>
        <begin position="113"/>
        <end position="131"/>
    </location>
</feature>
<evidence type="ECO:0000313" key="9">
    <source>
        <dbReference type="EMBL" id="SDH39069.1"/>
    </source>
</evidence>
<dbReference type="CDD" id="cd06173">
    <property type="entry name" value="MFS_MefA_like"/>
    <property type="match status" value="1"/>
</dbReference>
<protein>
    <submittedName>
        <fullName evidence="9">Predicted arabinose efflux permease, MFS family</fullName>
    </submittedName>
</protein>
<feature type="transmembrane region" description="Helical" evidence="7">
    <location>
        <begin position="372"/>
        <end position="393"/>
    </location>
</feature>